<sequence>MRIGQDRSLLWDSSEAVLKVVWLGMVGDLLGQAGGWIDDNKQRVMVRGYIASVIRFLTILSSIKQNNSETKRGEH</sequence>
<comment type="caution">
    <text evidence="1">The sequence shown here is derived from an EMBL/GenBank/DDBJ whole genome shotgun (WGS) entry which is preliminary data.</text>
</comment>
<proteinExistence type="predicted"/>
<organism evidence="1 2">
    <name type="scientific">Paenibacillus albidus</name>
    <dbReference type="NCBI Taxonomy" id="2041023"/>
    <lineage>
        <taxon>Bacteria</taxon>
        <taxon>Bacillati</taxon>
        <taxon>Bacillota</taxon>
        <taxon>Bacilli</taxon>
        <taxon>Bacillales</taxon>
        <taxon>Paenibacillaceae</taxon>
        <taxon>Paenibacillus</taxon>
    </lineage>
</organism>
<dbReference type="Proteomes" id="UP000637643">
    <property type="component" value="Unassembled WGS sequence"/>
</dbReference>
<name>A0A917D6N8_9BACL</name>
<protein>
    <submittedName>
        <fullName evidence="1">Uncharacterized protein</fullName>
    </submittedName>
</protein>
<gene>
    <name evidence="1" type="ORF">GCM10010912_66640</name>
</gene>
<accession>A0A917D6N8</accession>
<dbReference type="EMBL" id="BMKR01000059">
    <property type="protein sequence ID" value="GGG12879.1"/>
    <property type="molecule type" value="Genomic_DNA"/>
</dbReference>
<keyword evidence="2" id="KW-1185">Reference proteome</keyword>
<reference evidence="1" key="1">
    <citation type="journal article" date="2014" name="Int. J. Syst. Evol. Microbiol.">
        <title>Complete genome sequence of Corynebacterium casei LMG S-19264T (=DSM 44701T), isolated from a smear-ripened cheese.</title>
        <authorList>
            <consortium name="US DOE Joint Genome Institute (JGI-PGF)"/>
            <person name="Walter F."/>
            <person name="Albersmeier A."/>
            <person name="Kalinowski J."/>
            <person name="Ruckert C."/>
        </authorList>
    </citation>
    <scope>NUCLEOTIDE SEQUENCE</scope>
    <source>
        <strain evidence="1">CGMCC 1.16134</strain>
    </source>
</reference>
<evidence type="ECO:0000313" key="2">
    <source>
        <dbReference type="Proteomes" id="UP000637643"/>
    </source>
</evidence>
<reference evidence="1" key="2">
    <citation type="submission" date="2020-09" db="EMBL/GenBank/DDBJ databases">
        <authorList>
            <person name="Sun Q."/>
            <person name="Zhou Y."/>
        </authorList>
    </citation>
    <scope>NUCLEOTIDE SEQUENCE</scope>
    <source>
        <strain evidence="1">CGMCC 1.16134</strain>
    </source>
</reference>
<dbReference type="AlphaFoldDB" id="A0A917D6N8"/>
<evidence type="ECO:0000313" key="1">
    <source>
        <dbReference type="EMBL" id="GGG12879.1"/>
    </source>
</evidence>